<dbReference type="PRINTS" id="PR00111">
    <property type="entry name" value="ABHYDROLASE"/>
</dbReference>
<reference evidence="2 3" key="1">
    <citation type="submission" date="2019-12" db="EMBL/GenBank/DDBJ databases">
        <title>Chitinophaga sp. strain ysch24 (GDMCC 1.1355), whole genome shotgun sequence.</title>
        <authorList>
            <person name="Zhang X."/>
        </authorList>
    </citation>
    <scope>NUCLEOTIDE SEQUENCE [LARGE SCALE GENOMIC DNA]</scope>
    <source>
        <strain evidence="3">ysch24</strain>
    </source>
</reference>
<dbReference type="RefSeq" id="WP_157305304.1">
    <property type="nucleotide sequence ID" value="NZ_WRXN01000002.1"/>
</dbReference>
<dbReference type="GO" id="GO:0046464">
    <property type="term" value="P:acylglycerol catabolic process"/>
    <property type="evidence" value="ECO:0007669"/>
    <property type="project" value="TreeGrafter"/>
</dbReference>
<sequence>MTERIITIGQVPVTCYEGGQGDNTLVLLHGWPQTSYVWRKVFQPLAEQHRVIAIDLPGMGNDNAADSADTAAIAAIVKCVCDELGLDKFNIAGHDIGAWVAAAFALAYEERLRSLIVMDAGIPGLIPDEIFTPANAGKIWQFYFHAIKELPEQLLEGKEREYLSWYFENKSAVKDAITAADIDHYVQAYKGKRRLTGGFAYYQAFPESVIQNKARLRNLSIPVLAIGGEKAQGLNMGKAMSRICTENLTAISIPDCGHYIPEERPEEMLRAFDEFFIKVK</sequence>
<organism evidence="2 3">
    <name type="scientific">Chitinophaga tropicalis</name>
    <dbReference type="NCBI Taxonomy" id="2683588"/>
    <lineage>
        <taxon>Bacteria</taxon>
        <taxon>Pseudomonadati</taxon>
        <taxon>Bacteroidota</taxon>
        <taxon>Chitinophagia</taxon>
        <taxon>Chitinophagales</taxon>
        <taxon>Chitinophagaceae</taxon>
        <taxon>Chitinophaga</taxon>
    </lineage>
</organism>
<dbReference type="InterPro" id="IPR050266">
    <property type="entry name" value="AB_hydrolase_sf"/>
</dbReference>
<dbReference type="InterPro" id="IPR000639">
    <property type="entry name" value="Epox_hydrolase-like"/>
</dbReference>
<dbReference type="Gene3D" id="3.40.50.1820">
    <property type="entry name" value="alpha/beta hydrolase"/>
    <property type="match status" value="1"/>
</dbReference>
<dbReference type="PANTHER" id="PTHR43798">
    <property type="entry name" value="MONOACYLGLYCEROL LIPASE"/>
    <property type="match status" value="1"/>
</dbReference>
<dbReference type="PRINTS" id="PR00412">
    <property type="entry name" value="EPOXHYDRLASE"/>
</dbReference>
<dbReference type="InterPro" id="IPR029058">
    <property type="entry name" value="AB_hydrolase_fold"/>
</dbReference>
<accession>A0A7K1U0J7</accession>
<dbReference type="SUPFAM" id="SSF53474">
    <property type="entry name" value="alpha/beta-Hydrolases"/>
    <property type="match status" value="1"/>
</dbReference>
<dbReference type="GO" id="GO:0047372">
    <property type="term" value="F:monoacylglycerol lipase activity"/>
    <property type="evidence" value="ECO:0007669"/>
    <property type="project" value="TreeGrafter"/>
</dbReference>
<dbReference type="EMBL" id="WRXN01000002">
    <property type="protein sequence ID" value="MVT07882.1"/>
    <property type="molecule type" value="Genomic_DNA"/>
</dbReference>
<feature type="domain" description="AB hydrolase-1" evidence="1">
    <location>
        <begin position="24"/>
        <end position="265"/>
    </location>
</feature>
<keyword evidence="2" id="KW-0378">Hydrolase</keyword>
<dbReference type="AlphaFoldDB" id="A0A7K1U0J7"/>
<protein>
    <submittedName>
        <fullName evidence="2">Alpha/beta fold hydrolase</fullName>
    </submittedName>
</protein>
<evidence type="ECO:0000313" key="3">
    <source>
        <dbReference type="Proteomes" id="UP000461730"/>
    </source>
</evidence>
<name>A0A7K1U0J7_9BACT</name>
<proteinExistence type="predicted"/>
<gene>
    <name evidence="2" type="ORF">GO493_06385</name>
</gene>
<keyword evidence="3" id="KW-1185">Reference proteome</keyword>
<comment type="caution">
    <text evidence="2">The sequence shown here is derived from an EMBL/GenBank/DDBJ whole genome shotgun (WGS) entry which is preliminary data.</text>
</comment>
<dbReference type="GO" id="GO:0016020">
    <property type="term" value="C:membrane"/>
    <property type="evidence" value="ECO:0007669"/>
    <property type="project" value="TreeGrafter"/>
</dbReference>
<dbReference type="InterPro" id="IPR000073">
    <property type="entry name" value="AB_hydrolase_1"/>
</dbReference>
<evidence type="ECO:0000259" key="1">
    <source>
        <dbReference type="Pfam" id="PF00561"/>
    </source>
</evidence>
<dbReference type="Pfam" id="PF00561">
    <property type="entry name" value="Abhydrolase_1"/>
    <property type="match status" value="1"/>
</dbReference>
<dbReference type="PANTHER" id="PTHR43798:SF33">
    <property type="entry name" value="HYDROLASE, PUTATIVE (AFU_ORTHOLOGUE AFUA_2G14860)-RELATED"/>
    <property type="match status" value="1"/>
</dbReference>
<dbReference type="Proteomes" id="UP000461730">
    <property type="component" value="Unassembled WGS sequence"/>
</dbReference>
<evidence type="ECO:0000313" key="2">
    <source>
        <dbReference type="EMBL" id="MVT07882.1"/>
    </source>
</evidence>